<evidence type="ECO:0000256" key="1">
    <source>
        <dbReference type="SAM" id="Phobius"/>
    </source>
</evidence>
<protein>
    <submittedName>
        <fullName evidence="2">Uncharacterized protein</fullName>
    </submittedName>
</protein>
<gene>
    <name evidence="2" type="ORF">MA16_Dca028889</name>
</gene>
<keyword evidence="1" id="KW-0472">Membrane</keyword>
<proteinExistence type="predicted"/>
<dbReference type="EMBL" id="KZ505033">
    <property type="protein sequence ID" value="PKU60602.1"/>
    <property type="molecule type" value="Genomic_DNA"/>
</dbReference>
<name>A0A2I0VB11_9ASPA</name>
<evidence type="ECO:0000313" key="3">
    <source>
        <dbReference type="Proteomes" id="UP000233837"/>
    </source>
</evidence>
<keyword evidence="1" id="KW-0812">Transmembrane</keyword>
<dbReference type="Proteomes" id="UP000233837">
    <property type="component" value="Unassembled WGS sequence"/>
</dbReference>
<evidence type="ECO:0000313" key="2">
    <source>
        <dbReference type="EMBL" id="PKU60602.1"/>
    </source>
</evidence>
<accession>A0A2I0VB11</accession>
<organism evidence="2 3">
    <name type="scientific">Dendrobium catenatum</name>
    <dbReference type="NCBI Taxonomy" id="906689"/>
    <lineage>
        <taxon>Eukaryota</taxon>
        <taxon>Viridiplantae</taxon>
        <taxon>Streptophyta</taxon>
        <taxon>Embryophyta</taxon>
        <taxon>Tracheophyta</taxon>
        <taxon>Spermatophyta</taxon>
        <taxon>Magnoliopsida</taxon>
        <taxon>Liliopsida</taxon>
        <taxon>Asparagales</taxon>
        <taxon>Orchidaceae</taxon>
        <taxon>Epidendroideae</taxon>
        <taxon>Malaxideae</taxon>
        <taxon>Dendrobiinae</taxon>
        <taxon>Dendrobium</taxon>
    </lineage>
</organism>
<keyword evidence="3" id="KW-1185">Reference proteome</keyword>
<dbReference type="AlphaFoldDB" id="A0A2I0VB11"/>
<sequence length="83" mass="9244">MAPLSTRDFYFLRRPEIREMAEYVALSGGQGEEAEPVDSKAMRRRIASLDVFRGLSIAVLSLSLSLSLVVASLTGNCLYFMIR</sequence>
<feature type="transmembrane region" description="Helical" evidence="1">
    <location>
        <begin position="51"/>
        <end position="82"/>
    </location>
</feature>
<reference evidence="2 3" key="1">
    <citation type="journal article" date="2016" name="Sci. Rep.">
        <title>The Dendrobium catenatum Lindl. genome sequence provides insights into polysaccharide synthase, floral development and adaptive evolution.</title>
        <authorList>
            <person name="Zhang G.Q."/>
            <person name="Xu Q."/>
            <person name="Bian C."/>
            <person name="Tsai W.C."/>
            <person name="Yeh C.M."/>
            <person name="Liu K.W."/>
            <person name="Yoshida K."/>
            <person name="Zhang L.S."/>
            <person name="Chang S.B."/>
            <person name="Chen F."/>
            <person name="Shi Y."/>
            <person name="Su Y.Y."/>
            <person name="Zhang Y.Q."/>
            <person name="Chen L.J."/>
            <person name="Yin Y."/>
            <person name="Lin M."/>
            <person name="Huang H."/>
            <person name="Deng H."/>
            <person name="Wang Z.W."/>
            <person name="Zhu S.L."/>
            <person name="Zhao X."/>
            <person name="Deng C."/>
            <person name="Niu S.C."/>
            <person name="Huang J."/>
            <person name="Wang M."/>
            <person name="Liu G.H."/>
            <person name="Yang H.J."/>
            <person name="Xiao X.J."/>
            <person name="Hsiao Y.Y."/>
            <person name="Wu W.L."/>
            <person name="Chen Y.Y."/>
            <person name="Mitsuda N."/>
            <person name="Ohme-Takagi M."/>
            <person name="Luo Y.B."/>
            <person name="Van de Peer Y."/>
            <person name="Liu Z.J."/>
        </authorList>
    </citation>
    <scope>NUCLEOTIDE SEQUENCE [LARGE SCALE GENOMIC DNA]</scope>
    <source>
        <tissue evidence="2">The whole plant</tissue>
    </source>
</reference>
<keyword evidence="1" id="KW-1133">Transmembrane helix</keyword>
<reference evidence="2 3" key="2">
    <citation type="journal article" date="2017" name="Nature">
        <title>The Apostasia genome and the evolution of orchids.</title>
        <authorList>
            <person name="Zhang G.Q."/>
            <person name="Liu K.W."/>
            <person name="Li Z."/>
            <person name="Lohaus R."/>
            <person name="Hsiao Y.Y."/>
            <person name="Niu S.C."/>
            <person name="Wang J.Y."/>
            <person name="Lin Y.C."/>
            <person name="Xu Q."/>
            <person name="Chen L.J."/>
            <person name="Yoshida K."/>
            <person name="Fujiwara S."/>
            <person name="Wang Z.W."/>
            <person name="Zhang Y.Q."/>
            <person name="Mitsuda N."/>
            <person name="Wang M."/>
            <person name="Liu G.H."/>
            <person name="Pecoraro L."/>
            <person name="Huang H.X."/>
            <person name="Xiao X.J."/>
            <person name="Lin M."/>
            <person name="Wu X.Y."/>
            <person name="Wu W.L."/>
            <person name="Chen Y.Y."/>
            <person name="Chang S.B."/>
            <person name="Sakamoto S."/>
            <person name="Ohme-Takagi M."/>
            <person name="Yagi M."/>
            <person name="Zeng S.J."/>
            <person name="Shen C.Y."/>
            <person name="Yeh C.M."/>
            <person name="Luo Y.B."/>
            <person name="Tsai W.C."/>
            <person name="Van de Peer Y."/>
            <person name="Liu Z.J."/>
        </authorList>
    </citation>
    <scope>NUCLEOTIDE SEQUENCE [LARGE SCALE GENOMIC DNA]</scope>
    <source>
        <tissue evidence="2">The whole plant</tissue>
    </source>
</reference>